<feature type="compositionally biased region" description="Polar residues" evidence="1">
    <location>
        <begin position="131"/>
        <end position="142"/>
    </location>
</feature>
<feature type="region of interest" description="Disordered" evidence="1">
    <location>
        <begin position="245"/>
        <end position="289"/>
    </location>
</feature>
<dbReference type="AlphaFoldDB" id="A0A8H6IBI8"/>
<reference evidence="2 3" key="1">
    <citation type="submission" date="2020-07" db="EMBL/GenBank/DDBJ databases">
        <title>Comparative genomics of pyrophilous fungi reveals a link between fire events and developmental genes.</title>
        <authorList>
            <consortium name="DOE Joint Genome Institute"/>
            <person name="Steindorff A.S."/>
            <person name="Carver A."/>
            <person name="Calhoun S."/>
            <person name="Stillman K."/>
            <person name="Liu H."/>
            <person name="Lipzen A."/>
            <person name="Pangilinan J."/>
            <person name="Labutti K."/>
            <person name="Bruns T.D."/>
            <person name="Grigoriev I.V."/>
        </authorList>
    </citation>
    <scope>NUCLEOTIDE SEQUENCE [LARGE SCALE GENOMIC DNA]</scope>
    <source>
        <strain evidence="2 3">CBS 144469</strain>
    </source>
</reference>
<protein>
    <submittedName>
        <fullName evidence="2">Uncharacterized protein</fullName>
    </submittedName>
</protein>
<proteinExistence type="predicted"/>
<evidence type="ECO:0000256" key="1">
    <source>
        <dbReference type="SAM" id="MobiDB-lite"/>
    </source>
</evidence>
<feature type="compositionally biased region" description="Basic and acidic residues" evidence="1">
    <location>
        <begin position="28"/>
        <end position="38"/>
    </location>
</feature>
<name>A0A8H6IBI8_9AGAR</name>
<comment type="caution">
    <text evidence="2">The sequence shown here is derived from an EMBL/GenBank/DDBJ whole genome shotgun (WGS) entry which is preliminary data.</text>
</comment>
<evidence type="ECO:0000313" key="3">
    <source>
        <dbReference type="Proteomes" id="UP000521943"/>
    </source>
</evidence>
<feature type="region of interest" description="Disordered" evidence="1">
    <location>
        <begin position="66"/>
        <end position="162"/>
    </location>
</feature>
<dbReference type="Proteomes" id="UP000521943">
    <property type="component" value="Unassembled WGS sequence"/>
</dbReference>
<sequence>MLRSPLRALLTSPRTRPFHTTPTLLKKAKLEAPTEKPKRVPVPKYTPTPKAIRGSKIKLPAARLLDPATGELGPLTPLPELLATYTTPRHTPSSSSHTSSTSNDISESTKHSGRPQHPPPRTRTSLHEPPNSKTNRPKSPTRANPHLAGHRASARPTPVTDKELHLSWSMAPADLAHKLSRTRAELLRKGHRMQTHRQPSVTHWSASAYPDPTPTISTGSPSATVLAAGGREFARATATLFLQSKASPSASTKLPSKEQLRESVPKSVVGKEERRAKEERNRLLREKERLKAEEDLVKATKDLWGV</sequence>
<feature type="compositionally biased region" description="Polar residues" evidence="1">
    <location>
        <begin position="12"/>
        <end position="23"/>
    </location>
</feature>
<dbReference type="OrthoDB" id="21573at2759"/>
<evidence type="ECO:0000313" key="2">
    <source>
        <dbReference type="EMBL" id="KAF6762448.1"/>
    </source>
</evidence>
<gene>
    <name evidence="2" type="ORF">DFP72DRAFT_875974</name>
</gene>
<keyword evidence="3" id="KW-1185">Reference proteome</keyword>
<organism evidence="2 3">
    <name type="scientific">Ephemerocybe angulata</name>
    <dbReference type="NCBI Taxonomy" id="980116"/>
    <lineage>
        <taxon>Eukaryota</taxon>
        <taxon>Fungi</taxon>
        <taxon>Dikarya</taxon>
        <taxon>Basidiomycota</taxon>
        <taxon>Agaricomycotina</taxon>
        <taxon>Agaricomycetes</taxon>
        <taxon>Agaricomycetidae</taxon>
        <taxon>Agaricales</taxon>
        <taxon>Agaricineae</taxon>
        <taxon>Psathyrellaceae</taxon>
        <taxon>Ephemerocybe</taxon>
    </lineage>
</organism>
<feature type="region of interest" description="Disordered" evidence="1">
    <location>
        <begin position="1"/>
        <end position="54"/>
    </location>
</feature>
<feature type="compositionally biased region" description="Polar residues" evidence="1">
    <location>
        <begin position="245"/>
        <end position="254"/>
    </location>
</feature>
<dbReference type="EMBL" id="JACGCI010000007">
    <property type="protein sequence ID" value="KAF6762448.1"/>
    <property type="molecule type" value="Genomic_DNA"/>
</dbReference>
<feature type="compositionally biased region" description="Basic and acidic residues" evidence="1">
    <location>
        <begin position="255"/>
        <end position="289"/>
    </location>
</feature>
<feature type="compositionally biased region" description="Low complexity" evidence="1">
    <location>
        <begin position="67"/>
        <end position="106"/>
    </location>
</feature>
<accession>A0A8H6IBI8</accession>